<gene>
    <name evidence="1" type="ORF">HAX54_011590</name>
</gene>
<accession>A0ABS8TK51</accession>
<dbReference type="EMBL" id="JACEIK010001662">
    <property type="protein sequence ID" value="MCD7471256.1"/>
    <property type="molecule type" value="Genomic_DNA"/>
</dbReference>
<organism evidence="1 2">
    <name type="scientific">Datura stramonium</name>
    <name type="common">Jimsonweed</name>
    <name type="synonym">Common thornapple</name>
    <dbReference type="NCBI Taxonomy" id="4076"/>
    <lineage>
        <taxon>Eukaryota</taxon>
        <taxon>Viridiplantae</taxon>
        <taxon>Streptophyta</taxon>
        <taxon>Embryophyta</taxon>
        <taxon>Tracheophyta</taxon>
        <taxon>Spermatophyta</taxon>
        <taxon>Magnoliopsida</taxon>
        <taxon>eudicotyledons</taxon>
        <taxon>Gunneridae</taxon>
        <taxon>Pentapetalae</taxon>
        <taxon>asterids</taxon>
        <taxon>lamiids</taxon>
        <taxon>Solanales</taxon>
        <taxon>Solanaceae</taxon>
        <taxon>Solanoideae</taxon>
        <taxon>Datureae</taxon>
        <taxon>Datura</taxon>
    </lineage>
</organism>
<evidence type="ECO:0000313" key="1">
    <source>
        <dbReference type="EMBL" id="MCD7471256.1"/>
    </source>
</evidence>
<reference evidence="1 2" key="1">
    <citation type="journal article" date="2021" name="BMC Genomics">
        <title>Datura genome reveals duplications of psychoactive alkaloid biosynthetic genes and high mutation rate following tissue culture.</title>
        <authorList>
            <person name="Rajewski A."/>
            <person name="Carter-House D."/>
            <person name="Stajich J."/>
            <person name="Litt A."/>
        </authorList>
    </citation>
    <scope>NUCLEOTIDE SEQUENCE [LARGE SCALE GENOMIC DNA]</scope>
    <source>
        <strain evidence="1">AR-01</strain>
    </source>
</reference>
<comment type="caution">
    <text evidence="1">The sequence shown here is derived from an EMBL/GenBank/DDBJ whole genome shotgun (WGS) entry which is preliminary data.</text>
</comment>
<proteinExistence type="predicted"/>
<protein>
    <submittedName>
        <fullName evidence="1">Uncharacterized protein</fullName>
    </submittedName>
</protein>
<name>A0ABS8TK51_DATST</name>
<keyword evidence="2" id="KW-1185">Reference proteome</keyword>
<dbReference type="Proteomes" id="UP000823775">
    <property type="component" value="Unassembled WGS sequence"/>
</dbReference>
<sequence>MGDYVKMTIIVRSYNGHLLKACSDAYNSAIVKFYLIDISQFTFRYAICLEVFHLSPALTLKWPQQPIASRFNLVNEFRNILGLWITISYRLPGANVETEFMASLNHIYKRNRGQRLLSSGQKLLKMLAVTSKGLTLLWRKWLMGNMLAYRPRFLILEKQIFKWTNLICTTLDGCHSYKFRQQDKHIGITFLQFYWLIWEFQYISIIIEEQQVTVPLQELNQ</sequence>
<evidence type="ECO:0000313" key="2">
    <source>
        <dbReference type="Proteomes" id="UP000823775"/>
    </source>
</evidence>